<protein>
    <submittedName>
        <fullName evidence="2">Transposase</fullName>
    </submittedName>
</protein>
<reference evidence="2" key="1">
    <citation type="submission" date="2020-10" db="EMBL/GenBank/DDBJ databases">
        <title>Ca. Dormibacterota MAGs.</title>
        <authorList>
            <person name="Montgomery K."/>
        </authorList>
    </citation>
    <scope>NUCLEOTIDE SEQUENCE [LARGE SCALE GENOMIC DNA]</scope>
    <source>
        <strain evidence="2">SC8812_S17_10</strain>
    </source>
</reference>
<dbReference type="Pfam" id="PF13683">
    <property type="entry name" value="rve_3"/>
    <property type="match status" value="1"/>
</dbReference>
<dbReference type="Gene3D" id="3.30.420.10">
    <property type="entry name" value="Ribonuclease H-like superfamily/Ribonuclease H"/>
    <property type="match status" value="1"/>
</dbReference>
<evidence type="ECO:0000313" key="2">
    <source>
        <dbReference type="EMBL" id="MBJ7598021.1"/>
    </source>
</evidence>
<comment type="caution">
    <text evidence="2">The sequence shown here is derived from an EMBL/GenBank/DDBJ whole genome shotgun (WGS) entry which is preliminary data.</text>
</comment>
<dbReference type="InterPro" id="IPR001584">
    <property type="entry name" value="Integrase_cat-core"/>
</dbReference>
<feature type="non-terminal residue" evidence="2">
    <location>
        <position position="1"/>
    </location>
</feature>
<dbReference type="RefSeq" id="WP_338200719.1">
    <property type="nucleotide sequence ID" value="NZ_JAEKNR010000090.1"/>
</dbReference>
<gene>
    <name evidence="2" type="ORF">JF922_08025</name>
</gene>
<sequence>RRRELHIQHLRTQISSPWTNGKIEAFWGVLQQEVLDRQRFRSFDEAEAALAGFVAYYNYHRLSGVLGWLTPAERYDGTPFTDVGFQHIPALSHLQGWLEEVMNAA</sequence>
<dbReference type="PROSITE" id="PS50994">
    <property type="entry name" value="INTEGRASE"/>
    <property type="match status" value="1"/>
</dbReference>
<evidence type="ECO:0000259" key="1">
    <source>
        <dbReference type="PROSITE" id="PS50994"/>
    </source>
</evidence>
<keyword evidence="3" id="KW-1185">Reference proteome</keyword>
<dbReference type="AlphaFoldDB" id="A0A934K7P5"/>
<organism evidence="2 3">
    <name type="scientific">Candidatus Nephthysia bennettiae</name>
    <dbReference type="NCBI Taxonomy" id="3127016"/>
    <lineage>
        <taxon>Bacteria</taxon>
        <taxon>Bacillati</taxon>
        <taxon>Candidatus Dormiibacterota</taxon>
        <taxon>Candidatus Dormibacteria</taxon>
        <taxon>Candidatus Dormibacterales</taxon>
        <taxon>Candidatus Dormibacteraceae</taxon>
        <taxon>Candidatus Nephthysia</taxon>
    </lineage>
</organism>
<accession>A0A934K7P5</accession>
<dbReference type="GO" id="GO:0003676">
    <property type="term" value="F:nucleic acid binding"/>
    <property type="evidence" value="ECO:0007669"/>
    <property type="project" value="InterPro"/>
</dbReference>
<feature type="domain" description="Integrase catalytic" evidence="1">
    <location>
        <begin position="1"/>
        <end position="79"/>
    </location>
</feature>
<dbReference type="SUPFAM" id="SSF53098">
    <property type="entry name" value="Ribonuclease H-like"/>
    <property type="match status" value="1"/>
</dbReference>
<name>A0A934K7P5_9BACT</name>
<dbReference type="InterPro" id="IPR012337">
    <property type="entry name" value="RNaseH-like_sf"/>
</dbReference>
<proteinExistence type="predicted"/>
<dbReference type="InterPro" id="IPR036397">
    <property type="entry name" value="RNaseH_sf"/>
</dbReference>
<evidence type="ECO:0000313" key="3">
    <source>
        <dbReference type="Proteomes" id="UP000612893"/>
    </source>
</evidence>
<dbReference type="GO" id="GO:0015074">
    <property type="term" value="P:DNA integration"/>
    <property type="evidence" value="ECO:0007669"/>
    <property type="project" value="InterPro"/>
</dbReference>
<dbReference type="EMBL" id="JAEKNR010000090">
    <property type="protein sequence ID" value="MBJ7598021.1"/>
    <property type="molecule type" value="Genomic_DNA"/>
</dbReference>
<dbReference type="Proteomes" id="UP000612893">
    <property type="component" value="Unassembled WGS sequence"/>
</dbReference>